<dbReference type="PANTHER" id="PTHR30419">
    <property type="entry name" value="HTH-TYPE TRANSCRIPTIONAL REGULATOR YBHD"/>
    <property type="match status" value="1"/>
</dbReference>
<organism evidence="2 3">
    <name type="scientific">Pseudomonas syringae pv. actinidiae ICMP 18807</name>
    <dbReference type="NCBI Taxonomy" id="1194404"/>
    <lineage>
        <taxon>Bacteria</taxon>
        <taxon>Pseudomonadati</taxon>
        <taxon>Pseudomonadota</taxon>
        <taxon>Gammaproteobacteria</taxon>
        <taxon>Pseudomonadales</taxon>
        <taxon>Pseudomonadaceae</taxon>
        <taxon>Pseudomonas</taxon>
        <taxon>Pseudomonas syringae</taxon>
    </lineage>
</organism>
<evidence type="ECO:0000313" key="2">
    <source>
        <dbReference type="EMBL" id="EPN39824.1"/>
    </source>
</evidence>
<evidence type="ECO:0000259" key="1">
    <source>
        <dbReference type="PROSITE" id="PS50931"/>
    </source>
</evidence>
<dbReference type="Gene3D" id="1.10.10.10">
    <property type="entry name" value="Winged helix-like DNA-binding domain superfamily/Winged helix DNA-binding domain"/>
    <property type="match status" value="1"/>
</dbReference>
<evidence type="ECO:0000313" key="3">
    <source>
        <dbReference type="Proteomes" id="UP000015729"/>
    </source>
</evidence>
<comment type="caution">
    <text evidence="2">The sequence shown here is derived from an EMBL/GenBank/DDBJ whole genome shotgun (WGS) entry which is preliminary data.</text>
</comment>
<dbReference type="PRINTS" id="PR00039">
    <property type="entry name" value="HTHLYSR"/>
</dbReference>
<dbReference type="PANTHER" id="PTHR30419:SF8">
    <property type="entry name" value="NITROGEN ASSIMILATION TRANSCRIPTIONAL ACTIVATOR-RELATED"/>
    <property type="match status" value="1"/>
</dbReference>
<sequence>MNIDTRIKFRHLVCFLEVARQGSLARASDTLAISQPALSKSLKELETLLSTTLFVRSKSGAALTEAGVAFMR</sequence>
<dbReference type="SUPFAM" id="SSF46785">
    <property type="entry name" value="Winged helix' DNA-binding domain"/>
    <property type="match status" value="1"/>
</dbReference>
<dbReference type="InterPro" id="IPR050950">
    <property type="entry name" value="HTH-type_LysR_regulators"/>
</dbReference>
<dbReference type="InterPro" id="IPR036390">
    <property type="entry name" value="WH_DNA-bd_sf"/>
</dbReference>
<accession>S6TDA2</accession>
<dbReference type="EMBL" id="AOKG01002080">
    <property type="protein sequence ID" value="EPN39824.1"/>
    <property type="molecule type" value="Genomic_DNA"/>
</dbReference>
<dbReference type="GO" id="GO:0005829">
    <property type="term" value="C:cytosol"/>
    <property type="evidence" value="ECO:0007669"/>
    <property type="project" value="TreeGrafter"/>
</dbReference>
<reference evidence="2 3" key="1">
    <citation type="journal article" date="2013" name="PLoS Pathog.">
        <title>Genomic analysis of the Kiwifruit pathogen Pseudomonas syringae pv. actinidiae provides insight into the origins of an emergent plant disease.</title>
        <authorList>
            <person name="McCann H.C."/>
            <person name="Rikkerink E.H."/>
            <person name="Bertels F."/>
            <person name="Fiers M."/>
            <person name="Lu A."/>
            <person name="Rees-George J."/>
            <person name="Andersen M.T."/>
            <person name="Gleave A.P."/>
            <person name="Haubold B."/>
            <person name="Wohlers M.W."/>
            <person name="Guttman D.S."/>
            <person name="Wang P.W."/>
            <person name="Straub C."/>
            <person name="Vanneste J.L."/>
            <person name="Rainey P.B."/>
            <person name="Templeton M.D."/>
        </authorList>
    </citation>
    <scope>NUCLEOTIDE SEQUENCE [LARGE SCALE GENOMIC DNA]</scope>
    <source>
        <strain evidence="2 3">ICMP 18807</strain>
    </source>
</reference>
<protein>
    <submittedName>
        <fullName evidence="2">Pca operon transcription factor PcaQ</fullName>
    </submittedName>
</protein>
<dbReference type="AlphaFoldDB" id="S6TDA2"/>
<name>S6TDA2_PSESF</name>
<dbReference type="Pfam" id="PF00126">
    <property type="entry name" value="HTH_1"/>
    <property type="match status" value="1"/>
</dbReference>
<dbReference type="InterPro" id="IPR036388">
    <property type="entry name" value="WH-like_DNA-bd_sf"/>
</dbReference>
<dbReference type="PROSITE" id="PS50931">
    <property type="entry name" value="HTH_LYSR"/>
    <property type="match status" value="1"/>
</dbReference>
<dbReference type="InterPro" id="IPR000847">
    <property type="entry name" value="LysR_HTH_N"/>
</dbReference>
<dbReference type="Proteomes" id="UP000015729">
    <property type="component" value="Unassembled WGS sequence"/>
</dbReference>
<dbReference type="GO" id="GO:0003700">
    <property type="term" value="F:DNA-binding transcription factor activity"/>
    <property type="evidence" value="ECO:0007669"/>
    <property type="project" value="InterPro"/>
</dbReference>
<feature type="domain" description="HTH lysR-type" evidence="1">
    <location>
        <begin position="7"/>
        <end position="64"/>
    </location>
</feature>
<gene>
    <name evidence="2" type="ORF">A244_30265</name>
</gene>
<feature type="non-terminal residue" evidence="2">
    <location>
        <position position="72"/>
    </location>
</feature>
<proteinExistence type="predicted"/>